<evidence type="ECO:0000256" key="2">
    <source>
        <dbReference type="PROSITE-ProRule" id="PRU00252"/>
    </source>
</evidence>
<reference evidence="6" key="1">
    <citation type="submission" date="2016-10" db="EMBL/GenBank/DDBJ databases">
        <authorList>
            <person name="Varghese N."/>
            <person name="Submissions S."/>
        </authorList>
    </citation>
    <scope>NUCLEOTIDE SEQUENCE [LARGE SCALE GENOMIC DNA]</scope>
    <source>
        <strain evidence="6">DSM 19083</strain>
    </source>
</reference>
<evidence type="ECO:0000256" key="1">
    <source>
        <dbReference type="ARBA" id="ARBA00023125"/>
    </source>
</evidence>
<dbReference type="OrthoDB" id="4427276at2"/>
<dbReference type="Proteomes" id="UP000198520">
    <property type="component" value="Unassembled WGS sequence"/>
</dbReference>
<dbReference type="Pfam" id="PF00436">
    <property type="entry name" value="SSB"/>
    <property type="match status" value="1"/>
</dbReference>
<dbReference type="PROSITE" id="PS50935">
    <property type="entry name" value="SSB"/>
    <property type="match status" value="1"/>
</dbReference>
<dbReference type="AlphaFoldDB" id="A0A1I2DXE7"/>
<feature type="compositionally biased region" description="Acidic residues" evidence="4">
    <location>
        <begin position="150"/>
        <end position="173"/>
    </location>
</feature>
<evidence type="ECO:0000256" key="4">
    <source>
        <dbReference type="SAM" id="MobiDB-lite"/>
    </source>
</evidence>
<dbReference type="GO" id="GO:0009295">
    <property type="term" value="C:nucleoid"/>
    <property type="evidence" value="ECO:0007669"/>
    <property type="project" value="TreeGrafter"/>
</dbReference>
<keyword evidence="1 2" id="KW-0238">DNA-binding</keyword>
<dbReference type="InterPro" id="IPR011344">
    <property type="entry name" value="ssDNA-bd"/>
</dbReference>
<dbReference type="InterPro" id="IPR000424">
    <property type="entry name" value="Primosome_PriB/ssb"/>
</dbReference>
<dbReference type="EMBL" id="FONZ01000001">
    <property type="protein sequence ID" value="SFE84921.1"/>
    <property type="molecule type" value="Genomic_DNA"/>
</dbReference>
<feature type="compositionally biased region" description="Basic and acidic residues" evidence="4">
    <location>
        <begin position="124"/>
        <end position="133"/>
    </location>
</feature>
<dbReference type="STRING" id="285351.SAMN04488035_0775"/>
<dbReference type="PANTHER" id="PTHR10302:SF0">
    <property type="entry name" value="SINGLE-STRANDED DNA-BINDING PROTEIN, MITOCHONDRIAL"/>
    <property type="match status" value="1"/>
</dbReference>
<dbReference type="CDD" id="cd04496">
    <property type="entry name" value="SSB_OBF"/>
    <property type="match status" value="1"/>
</dbReference>
<dbReference type="GO" id="GO:0006260">
    <property type="term" value="P:DNA replication"/>
    <property type="evidence" value="ECO:0007669"/>
    <property type="project" value="InterPro"/>
</dbReference>
<dbReference type="NCBIfam" id="TIGR00621">
    <property type="entry name" value="ssb"/>
    <property type="match status" value="1"/>
</dbReference>
<evidence type="ECO:0000256" key="3">
    <source>
        <dbReference type="RuleBase" id="RU000524"/>
    </source>
</evidence>
<dbReference type="RefSeq" id="WP_093375181.1">
    <property type="nucleotide sequence ID" value="NZ_BNAN01000001.1"/>
</dbReference>
<keyword evidence="6" id="KW-1185">Reference proteome</keyword>
<proteinExistence type="predicted"/>
<protein>
    <recommendedName>
        <fullName evidence="3">Single-stranded DNA-binding protein</fullName>
    </recommendedName>
</protein>
<sequence length="173" mass="18799">MTATVTIKGWAGASPVLTATKNGKPFARLRVGSTDRYRNDKDEWVDAETDWYTVRVWGERAENLAASVRKGDPLVVTGRLELEKWTTSEGEQRADLVLRATALGHDLSNGQTVFRRTAKGGAHVPDDPADAFRRAGSAGAEEPDPYAADALEDLDDVSVDEPTSDDEVDVRVA</sequence>
<evidence type="ECO:0000313" key="5">
    <source>
        <dbReference type="EMBL" id="SFE84921.1"/>
    </source>
</evidence>
<dbReference type="SUPFAM" id="SSF50249">
    <property type="entry name" value="Nucleic acid-binding proteins"/>
    <property type="match status" value="1"/>
</dbReference>
<dbReference type="Gene3D" id="2.40.50.140">
    <property type="entry name" value="Nucleic acid-binding proteins"/>
    <property type="match status" value="1"/>
</dbReference>
<feature type="region of interest" description="Disordered" evidence="4">
    <location>
        <begin position="119"/>
        <end position="173"/>
    </location>
</feature>
<dbReference type="InterPro" id="IPR012340">
    <property type="entry name" value="NA-bd_OB-fold"/>
</dbReference>
<name>A0A1I2DXE7_9MICO</name>
<dbReference type="PANTHER" id="PTHR10302">
    <property type="entry name" value="SINGLE-STRANDED DNA-BINDING PROTEIN"/>
    <property type="match status" value="1"/>
</dbReference>
<accession>A0A1I2DXE7</accession>
<dbReference type="GO" id="GO:0003697">
    <property type="term" value="F:single-stranded DNA binding"/>
    <property type="evidence" value="ECO:0007669"/>
    <property type="project" value="InterPro"/>
</dbReference>
<evidence type="ECO:0000313" key="6">
    <source>
        <dbReference type="Proteomes" id="UP000198520"/>
    </source>
</evidence>
<organism evidence="5 6">
    <name type="scientific">Flavimobilis marinus</name>
    <dbReference type="NCBI Taxonomy" id="285351"/>
    <lineage>
        <taxon>Bacteria</taxon>
        <taxon>Bacillati</taxon>
        <taxon>Actinomycetota</taxon>
        <taxon>Actinomycetes</taxon>
        <taxon>Micrococcales</taxon>
        <taxon>Jonesiaceae</taxon>
        <taxon>Flavimobilis</taxon>
    </lineage>
</organism>
<gene>
    <name evidence="5" type="ORF">SAMN04488035_0775</name>
</gene>